<dbReference type="InterPro" id="IPR036390">
    <property type="entry name" value="WH_DNA-bd_sf"/>
</dbReference>
<evidence type="ECO:0000313" key="6">
    <source>
        <dbReference type="Proteomes" id="UP000543642"/>
    </source>
</evidence>
<keyword evidence="6" id="KW-1185">Reference proteome</keyword>
<organism evidence="5 6">
    <name type="scientific">Catenibacillus scindens</name>
    <dbReference type="NCBI Taxonomy" id="673271"/>
    <lineage>
        <taxon>Bacteria</taxon>
        <taxon>Bacillati</taxon>
        <taxon>Bacillota</taxon>
        <taxon>Clostridia</taxon>
        <taxon>Lachnospirales</taxon>
        <taxon>Lachnospiraceae</taxon>
        <taxon>Catenibacillus</taxon>
    </lineage>
</organism>
<comment type="similarity">
    <text evidence="1">Belongs to the BlaI transcriptional regulatory family.</text>
</comment>
<name>A0A7W8M5A4_9FIRM</name>
<evidence type="ECO:0000313" key="5">
    <source>
        <dbReference type="EMBL" id="MBB5264729.1"/>
    </source>
</evidence>
<dbReference type="Proteomes" id="UP000543642">
    <property type="component" value="Unassembled WGS sequence"/>
</dbReference>
<dbReference type="EMBL" id="JACHFW010000006">
    <property type="protein sequence ID" value="MBB5264729.1"/>
    <property type="molecule type" value="Genomic_DNA"/>
</dbReference>
<dbReference type="SUPFAM" id="SSF46785">
    <property type="entry name" value="Winged helix' DNA-binding domain"/>
    <property type="match status" value="1"/>
</dbReference>
<dbReference type="Gene3D" id="1.10.10.10">
    <property type="entry name" value="Winged helix-like DNA-binding domain superfamily/Winged helix DNA-binding domain"/>
    <property type="match status" value="1"/>
</dbReference>
<dbReference type="Pfam" id="PF03965">
    <property type="entry name" value="Penicillinase_R"/>
    <property type="match status" value="1"/>
</dbReference>
<evidence type="ECO:0000256" key="3">
    <source>
        <dbReference type="ARBA" id="ARBA00023125"/>
    </source>
</evidence>
<dbReference type="RefSeq" id="WP_183773606.1">
    <property type="nucleotide sequence ID" value="NZ_CAWVEG010000053.1"/>
</dbReference>
<dbReference type="InterPro" id="IPR005650">
    <property type="entry name" value="BlaI_family"/>
</dbReference>
<dbReference type="InterPro" id="IPR036388">
    <property type="entry name" value="WH-like_DNA-bd_sf"/>
</dbReference>
<keyword evidence="4" id="KW-0804">Transcription</keyword>
<evidence type="ECO:0000256" key="1">
    <source>
        <dbReference type="ARBA" id="ARBA00011046"/>
    </source>
</evidence>
<dbReference type="GO" id="GO:0003677">
    <property type="term" value="F:DNA binding"/>
    <property type="evidence" value="ECO:0007669"/>
    <property type="project" value="UniProtKB-KW"/>
</dbReference>
<proteinExistence type="inferred from homology"/>
<evidence type="ECO:0000256" key="4">
    <source>
        <dbReference type="ARBA" id="ARBA00023163"/>
    </source>
</evidence>
<gene>
    <name evidence="5" type="ORF">HNP82_001857</name>
</gene>
<sequence length="124" mass="14312">MEKLSESEEIVMRCLWDSDSPAGLGEIIEMCRNKYGHDWKPQTVSTFISRLIKKGFAGHIGSTRSHRYYPLIDRDAYLNDQMSSIIDFWGKPSIRALASAFGRSKALNREDLQELRQMLDQLDE</sequence>
<dbReference type="GO" id="GO:0045892">
    <property type="term" value="P:negative regulation of DNA-templated transcription"/>
    <property type="evidence" value="ECO:0007669"/>
    <property type="project" value="InterPro"/>
</dbReference>
<reference evidence="5 6" key="1">
    <citation type="submission" date="2020-08" db="EMBL/GenBank/DDBJ databases">
        <title>Genomic Encyclopedia of Type Strains, Phase IV (KMG-IV): sequencing the most valuable type-strain genomes for metagenomic binning, comparative biology and taxonomic classification.</title>
        <authorList>
            <person name="Goeker M."/>
        </authorList>
    </citation>
    <scope>NUCLEOTIDE SEQUENCE [LARGE SCALE GENOMIC DNA]</scope>
    <source>
        <strain evidence="5 6">DSM 106146</strain>
    </source>
</reference>
<dbReference type="AlphaFoldDB" id="A0A7W8M5A4"/>
<dbReference type="Gene3D" id="1.10.4040.10">
    <property type="entry name" value="Penicillinase repressor domain"/>
    <property type="match status" value="1"/>
</dbReference>
<keyword evidence="2" id="KW-0805">Transcription regulation</keyword>
<evidence type="ECO:0000256" key="2">
    <source>
        <dbReference type="ARBA" id="ARBA00023015"/>
    </source>
</evidence>
<comment type="caution">
    <text evidence="5">The sequence shown here is derived from an EMBL/GenBank/DDBJ whole genome shotgun (WGS) entry which is preliminary data.</text>
</comment>
<protein>
    <submittedName>
        <fullName evidence="5">Putative transcriptional regulator</fullName>
    </submittedName>
</protein>
<dbReference type="PIRSF" id="PIRSF019455">
    <property type="entry name" value="CopR_AtkY"/>
    <property type="match status" value="1"/>
</dbReference>
<accession>A0A7W8M5A4</accession>
<keyword evidence="3" id="KW-0238">DNA-binding</keyword>